<organism evidence="3 4">
    <name type="scientific">Apodemus speciosus</name>
    <name type="common">Large Japanese field mouse</name>
    <dbReference type="NCBI Taxonomy" id="105296"/>
    <lineage>
        <taxon>Eukaryota</taxon>
        <taxon>Metazoa</taxon>
        <taxon>Chordata</taxon>
        <taxon>Craniata</taxon>
        <taxon>Vertebrata</taxon>
        <taxon>Euteleostomi</taxon>
        <taxon>Mammalia</taxon>
        <taxon>Eutheria</taxon>
        <taxon>Euarchontoglires</taxon>
        <taxon>Glires</taxon>
        <taxon>Rodentia</taxon>
        <taxon>Myomorpha</taxon>
        <taxon>Muroidea</taxon>
        <taxon>Muridae</taxon>
        <taxon>Murinae</taxon>
        <taxon>Apodemus</taxon>
    </lineage>
</organism>
<reference evidence="3 4" key="1">
    <citation type="submission" date="2024-08" db="EMBL/GenBank/DDBJ databases">
        <title>The draft genome of Apodemus speciosus.</title>
        <authorList>
            <person name="Nabeshima K."/>
            <person name="Suzuki S."/>
            <person name="Onuma M."/>
        </authorList>
    </citation>
    <scope>NUCLEOTIDE SEQUENCE [LARGE SCALE GENOMIC DNA]</scope>
    <source>
        <strain evidence="3">IB14-021</strain>
    </source>
</reference>
<dbReference type="EMBL" id="BAAFST010000010">
    <property type="protein sequence ID" value="GAB1295488.1"/>
    <property type="molecule type" value="Genomic_DNA"/>
</dbReference>
<dbReference type="Proteomes" id="UP001623349">
    <property type="component" value="Unassembled WGS sequence"/>
</dbReference>
<dbReference type="PANTHER" id="PTHR19848:SF8">
    <property type="entry name" value="F-BOX AND WD REPEAT DOMAIN CONTAINING 7"/>
    <property type="match status" value="1"/>
</dbReference>
<dbReference type="PANTHER" id="PTHR19848">
    <property type="entry name" value="WD40 REPEAT PROTEIN"/>
    <property type="match status" value="1"/>
</dbReference>
<dbReference type="InterPro" id="IPR001680">
    <property type="entry name" value="WD40_rpt"/>
</dbReference>
<keyword evidence="3" id="KW-0378">Hydrolase</keyword>
<evidence type="ECO:0000313" key="3">
    <source>
        <dbReference type="EMBL" id="GAB1295488.1"/>
    </source>
</evidence>
<dbReference type="GO" id="GO:0006508">
    <property type="term" value="P:proteolysis"/>
    <property type="evidence" value="ECO:0007669"/>
    <property type="project" value="UniProtKB-KW"/>
</dbReference>
<keyword evidence="1" id="KW-0853">WD repeat</keyword>
<dbReference type="InterPro" id="IPR036322">
    <property type="entry name" value="WD40_repeat_dom_sf"/>
</dbReference>
<keyword evidence="2" id="KW-0677">Repeat</keyword>
<name>A0ABQ0F884_APOSI</name>
<proteinExistence type="predicted"/>
<dbReference type="InterPro" id="IPR015943">
    <property type="entry name" value="WD40/YVTN_repeat-like_dom_sf"/>
</dbReference>
<dbReference type="Gene3D" id="2.130.10.10">
    <property type="entry name" value="YVTN repeat-like/Quinoprotein amine dehydrogenase"/>
    <property type="match status" value="1"/>
</dbReference>
<accession>A0ABQ0F884</accession>
<evidence type="ECO:0000256" key="1">
    <source>
        <dbReference type="ARBA" id="ARBA00022574"/>
    </source>
</evidence>
<protein>
    <submittedName>
        <fullName evidence="3">Apoptotic protease-activating factor 1</fullName>
    </submittedName>
</protein>
<dbReference type="SUPFAM" id="SSF50978">
    <property type="entry name" value="WD40 repeat-like"/>
    <property type="match status" value="1"/>
</dbReference>
<evidence type="ECO:0000313" key="4">
    <source>
        <dbReference type="Proteomes" id="UP001623349"/>
    </source>
</evidence>
<sequence>MIWSFELLSPLQELKGHNGCVRCSAFSLDGVLLATGDDNGEIRIRIWSVSDGQLLHLCAPISVEEGAATHGGWVTDVCFSPDSKMLVSAGGYLKP</sequence>
<evidence type="ECO:0000256" key="2">
    <source>
        <dbReference type="ARBA" id="ARBA00022737"/>
    </source>
</evidence>
<keyword evidence="3" id="KW-0645">Protease</keyword>
<dbReference type="SMART" id="SM00320">
    <property type="entry name" value="WD40"/>
    <property type="match status" value="2"/>
</dbReference>
<dbReference type="GO" id="GO:0008233">
    <property type="term" value="F:peptidase activity"/>
    <property type="evidence" value="ECO:0007669"/>
    <property type="project" value="UniProtKB-KW"/>
</dbReference>
<gene>
    <name evidence="3" type="ORF">APTSU1_001072200</name>
</gene>
<dbReference type="Pfam" id="PF00400">
    <property type="entry name" value="WD40"/>
    <property type="match status" value="2"/>
</dbReference>
<comment type="caution">
    <text evidence="3">The sequence shown here is derived from an EMBL/GenBank/DDBJ whole genome shotgun (WGS) entry which is preliminary data.</text>
</comment>
<keyword evidence="4" id="KW-1185">Reference proteome</keyword>